<dbReference type="GO" id="GO:0005737">
    <property type="term" value="C:cytoplasm"/>
    <property type="evidence" value="ECO:0007669"/>
    <property type="project" value="TreeGrafter"/>
</dbReference>
<dbReference type="NCBIfam" id="NF005871">
    <property type="entry name" value="PRK07811.1"/>
    <property type="match status" value="1"/>
</dbReference>
<organism evidence="6 7">
    <name type="scientific">Alpinimonas psychrophila</name>
    <dbReference type="NCBI Taxonomy" id="748908"/>
    <lineage>
        <taxon>Bacteria</taxon>
        <taxon>Bacillati</taxon>
        <taxon>Actinomycetota</taxon>
        <taxon>Actinomycetes</taxon>
        <taxon>Micrococcales</taxon>
        <taxon>Microbacteriaceae</taxon>
        <taxon>Alpinimonas</taxon>
    </lineage>
</organism>
<dbReference type="GO" id="GO:0030170">
    <property type="term" value="F:pyridoxal phosphate binding"/>
    <property type="evidence" value="ECO:0007669"/>
    <property type="project" value="InterPro"/>
</dbReference>
<evidence type="ECO:0000256" key="4">
    <source>
        <dbReference type="PIRSR" id="PIRSR001434-2"/>
    </source>
</evidence>
<evidence type="ECO:0000256" key="2">
    <source>
        <dbReference type="ARBA" id="ARBA00009077"/>
    </source>
</evidence>
<dbReference type="InterPro" id="IPR015422">
    <property type="entry name" value="PyrdxlP-dep_Trfase_small"/>
</dbReference>
<comment type="similarity">
    <text evidence="2 5">Belongs to the trans-sulfuration enzymes family.</text>
</comment>
<keyword evidence="3 4" id="KW-0663">Pyridoxal phosphate</keyword>
<evidence type="ECO:0000313" key="6">
    <source>
        <dbReference type="EMBL" id="MBA8828456.1"/>
    </source>
</evidence>
<dbReference type="FunFam" id="3.40.640.10:FF:000009">
    <property type="entry name" value="Cystathionine gamma-synthase homolog"/>
    <property type="match status" value="1"/>
</dbReference>
<dbReference type="Pfam" id="PF01053">
    <property type="entry name" value="Cys_Met_Meta_PP"/>
    <property type="match status" value="1"/>
</dbReference>
<dbReference type="GO" id="GO:0003962">
    <property type="term" value="F:cystathionine gamma-synthase activity"/>
    <property type="evidence" value="ECO:0007669"/>
    <property type="project" value="UniProtKB-EC"/>
</dbReference>
<dbReference type="EMBL" id="JACGWU010000001">
    <property type="protein sequence ID" value="MBA8828456.1"/>
    <property type="molecule type" value="Genomic_DNA"/>
</dbReference>
<dbReference type="InterPro" id="IPR000277">
    <property type="entry name" value="Cys/Met-Metab_PyrdxlP-dep_enz"/>
</dbReference>
<evidence type="ECO:0000256" key="1">
    <source>
        <dbReference type="ARBA" id="ARBA00001933"/>
    </source>
</evidence>
<comment type="caution">
    <text evidence="6">The sequence shown here is derived from an EMBL/GenBank/DDBJ whole genome shotgun (WGS) entry which is preliminary data.</text>
</comment>
<evidence type="ECO:0000313" key="7">
    <source>
        <dbReference type="Proteomes" id="UP000524237"/>
    </source>
</evidence>
<proteinExistence type="inferred from homology"/>
<accession>A0A7W3JSJ7</accession>
<dbReference type="InterPro" id="IPR015421">
    <property type="entry name" value="PyrdxlP-dep_Trfase_major"/>
</dbReference>
<comment type="cofactor">
    <cofactor evidence="1 5">
        <name>pyridoxal 5'-phosphate</name>
        <dbReference type="ChEBI" id="CHEBI:597326"/>
    </cofactor>
</comment>
<dbReference type="PIRSF" id="PIRSF001434">
    <property type="entry name" value="CGS"/>
    <property type="match status" value="1"/>
</dbReference>
<keyword evidence="7" id="KW-1185">Reference proteome</keyword>
<dbReference type="Gene3D" id="3.90.1150.10">
    <property type="entry name" value="Aspartate Aminotransferase, domain 1"/>
    <property type="match status" value="1"/>
</dbReference>
<dbReference type="GO" id="GO:0004123">
    <property type="term" value="F:cystathionine gamma-lyase activity"/>
    <property type="evidence" value="ECO:0007669"/>
    <property type="project" value="TreeGrafter"/>
</dbReference>
<dbReference type="CDD" id="cd00614">
    <property type="entry name" value="CGS_like"/>
    <property type="match status" value="1"/>
</dbReference>
<dbReference type="AlphaFoldDB" id="A0A7W3JSJ7"/>
<dbReference type="GO" id="GO:0019346">
    <property type="term" value="P:transsulfuration"/>
    <property type="evidence" value="ECO:0007669"/>
    <property type="project" value="InterPro"/>
</dbReference>
<feature type="modified residue" description="N6-(pyridoxal phosphate)lysine" evidence="4">
    <location>
        <position position="199"/>
    </location>
</feature>
<dbReference type="Gene3D" id="3.40.640.10">
    <property type="entry name" value="Type I PLP-dependent aspartate aminotransferase-like (Major domain)"/>
    <property type="match status" value="1"/>
</dbReference>
<protein>
    <submittedName>
        <fullName evidence="6">Cystathionine gamma-synthase</fullName>
        <ecNumber evidence="6">2.5.1.48</ecNumber>
    </submittedName>
</protein>
<dbReference type="Proteomes" id="UP000524237">
    <property type="component" value="Unassembled WGS sequence"/>
</dbReference>
<dbReference type="EC" id="2.5.1.48" evidence="6"/>
<dbReference type="GO" id="GO:0019343">
    <property type="term" value="P:cysteine biosynthetic process via cystathionine"/>
    <property type="evidence" value="ECO:0007669"/>
    <property type="project" value="TreeGrafter"/>
</dbReference>
<gene>
    <name evidence="6" type="ORF">FB555_000527</name>
</gene>
<keyword evidence="6" id="KW-0808">Transferase</keyword>
<reference evidence="6 7" key="1">
    <citation type="submission" date="2020-07" db="EMBL/GenBank/DDBJ databases">
        <title>Sequencing the genomes of 1000 actinobacteria strains.</title>
        <authorList>
            <person name="Klenk H.-P."/>
        </authorList>
    </citation>
    <scope>NUCLEOTIDE SEQUENCE [LARGE SCALE GENOMIC DNA]</scope>
    <source>
        <strain evidence="6 7">DSM 23737</strain>
    </source>
</reference>
<sequence length="384" mass="40758">MTGFNTRAIHAGQEPDRVTGAVVPPLYLTTTFRQDVPGEPLGGFEYSRCANPTRSALEANLASLEGGTHAYSFASGMAAEDAFLRATLKPGDHIVLGNDAYAGTYRVIDNILVPWGVSHSCIDFTDLAHVAEVISATKPRVVRIETPTNPMMTIVDVAGVSAIAHQHGALVLVDNTFATPALQRPFELGADAIVHSTTKYLGGHSDVIGGAVVVNNDELAEKVAQIQNWLGAVSSPFDAYLTLRGIKTLGLRMGRHSSNAQTLAEALERHPAISRVLYPGLASHPLHDVARRQMSAFGGMLSLQLASGSAAARALQTRTELFILAPSLGGVESLIEYPSAMTHQSVGGTVLEVPDNLVRLSVGIENIEDLLADITQALDSLSNR</sequence>
<evidence type="ECO:0000256" key="3">
    <source>
        <dbReference type="ARBA" id="ARBA00022898"/>
    </source>
</evidence>
<evidence type="ECO:0000256" key="5">
    <source>
        <dbReference type="RuleBase" id="RU362118"/>
    </source>
</evidence>
<dbReference type="InterPro" id="IPR015424">
    <property type="entry name" value="PyrdxlP-dep_Trfase"/>
</dbReference>
<dbReference type="PANTHER" id="PTHR11808:SF15">
    <property type="entry name" value="CYSTATHIONINE GAMMA-LYASE"/>
    <property type="match status" value="1"/>
</dbReference>
<dbReference type="PANTHER" id="PTHR11808">
    <property type="entry name" value="TRANS-SULFURATION ENZYME FAMILY MEMBER"/>
    <property type="match status" value="1"/>
</dbReference>
<dbReference type="SUPFAM" id="SSF53383">
    <property type="entry name" value="PLP-dependent transferases"/>
    <property type="match status" value="1"/>
</dbReference>
<name>A0A7W3JSJ7_9MICO</name>